<evidence type="ECO:0000313" key="2">
    <source>
        <dbReference type="Proteomes" id="UP000070107"/>
    </source>
</evidence>
<dbReference type="AlphaFoldDB" id="A0A135HNH0"/>
<evidence type="ECO:0000313" key="1">
    <source>
        <dbReference type="EMBL" id="KXF74663.1"/>
    </source>
</evidence>
<dbReference type="Proteomes" id="UP000070107">
    <property type="component" value="Unassembled WGS sequence"/>
</dbReference>
<gene>
    <name evidence="1" type="ORF">ATN84_22455</name>
</gene>
<accession>A0A135HNH0</accession>
<dbReference type="EMBL" id="LNTU01000041">
    <property type="protein sequence ID" value="KXF74663.1"/>
    <property type="molecule type" value="Genomic_DNA"/>
</dbReference>
<protein>
    <submittedName>
        <fullName evidence="1">Uncharacterized protein</fullName>
    </submittedName>
</protein>
<reference evidence="1 2" key="1">
    <citation type="submission" date="2015-11" db="EMBL/GenBank/DDBJ databases">
        <title>Draft genome sequence of Paramesorhizobium deserti A-3-E, a strain highly resistant to diverse beta-lactam antibiotics.</title>
        <authorList>
            <person name="Lv R."/>
            <person name="Yang X."/>
            <person name="Fang N."/>
            <person name="Guo J."/>
            <person name="Luo X."/>
            <person name="Peng F."/>
            <person name="Yang R."/>
            <person name="Cui Y."/>
            <person name="Fang C."/>
            <person name="Song Y."/>
        </authorList>
    </citation>
    <scope>NUCLEOTIDE SEQUENCE [LARGE SCALE GENOMIC DNA]</scope>
    <source>
        <strain evidence="1 2">A-3-E</strain>
    </source>
</reference>
<proteinExistence type="predicted"/>
<comment type="caution">
    <text evidence="1">The sequence shown here is derived from an EMBL/GenBank/DDBJ whole genome shotgun (WGS) entry which is preliminary data.</text>
</comment>
<sequence length="85" mass="8894">MQLWVEEAAGVRMPQTNAGSSLQAGRDITINAGHDAILQAAEVAGATATTNVNGVQRTSYTLGNVRVWAEDGGKTIITILRIGSQ</sequence>
<keyword evidence="2" id="KW-1185">Reference proteome</keyword>
<organism evidence="1 2">
    <name type="scientific">Paramesorhizobium deserti</name>
    <dbReference type="NCBI Taxonomy" id="1494590"/>
    <lineage>
        <taxon>Bacteria</taxon>
        <taxon>Pseudomonadati</taxon>
        <taxon>Pseudomonadota</taxon>
        <taxon>Alphaproteobacteria</taxon>
        <taxon>Hyphomicrobiales</taxon>
        <taxon>Phyllobacteriaceae</taxon>
        <taxon>Paramesorhizobium</taxon>
    </lineage>
</organism>
<name>A0A135HNH0_9HYPH</name>